<proteinExistence type="predicted"/>
<feature type="compositionally biased region" description="Polar residues" evidence="1">
    <location>
        <begin position="92"/>
        <end position="102"/>
    </location>
</feature>
<evidence type="ECO:0000313" key="2">
    <source>
        <dbReference type="EMBL" id="QRD07710.1"/>
    </source>
</evidence>
<gene>
    <name evidence="2" type="ORF">JI435_162390</name>
</gene>
<dbReference type="Proteomes" id="UP000663193">
    <property type="component" value="Chromosome 23"/>
</dbReference>
<accession>A0A7U2NRB7</accession>
<reference evidence="3" key="1">
    <citation type="journal article" date="2021" name="BMC Genomics">
        <title>Chromosome-level genome assembly and manually-curated proteome of model necrotroph Parastagonospora nodorum Sn15 reveals a genome-wide trove of candidate effector homologs, and redundancy of virulence-related functions within an accessory chromosome.</title>
        <authorList>
            <person name="Bertazzoni S."/>
            <person name="Jones D.A.B."/>
            <person name="Phan H.T."/>
            <person name="Tan K.-C."/>
            <person name="Hane J.K."/>
        </authorList>
    </citation>
    <scope>NUCLEOTIDE SEQUENCE [LARGE SCALE GENOMIC DNA]</scope>
    <source>
        <strain evidence="3">SN15 / ATCC MYA-4574 / FGSC 10173)</strain>
    </source>
</reference>
<dbReference type="VEuPathDB" id="FungiDB:JI435_162390"/>
<dbReference type="RefSeq" id="XP_001806363.1">
    <property type="nucleotide sequence ID" value="XM_001806311.1"/>
</dbReference>
<dbReference type="AlphaFoldDB" id="A0A7U2NRB7"/>
<evidence type="ECO:0000313" key="3">
    <source>
        <dbReference type="Proteomes" id="UP000663193"/>
    </source>
</evidence>
<organism evidence="2 3">
    <name type="scientific">Phaeosphaeria nodorum (strain SN15 / ATCC MYA-4574 / FGSC 10173)</name>
    <name type="common">Glume blotch fungus</name>
    <name type="synonym">Parastagonospora nodorum</name>
    <dbReference type="NCBI Taxonomy" id="321614"/>
    <lineage>
        <taxon>Eukaryota</taxon>
        <taxon>Fungi</taxon>
        <taxon>Dikarya</taxon>
        <taxon>Ascomycota</taxon>
        <taxon>Pezizomycotina</taxon>
        <taxon>Dothideomycetes</taxon>
        <taxon>Pleosporomycetidae</taxon>
        <taxon>Pleosporales</taxon>
        <taxon>Pleosporineae</taxon>
        <taxon>Phaeosphaeriaceae</taxon>
        <taxon>Parastagonospora</taxon>
    </lineage>
</organism>
<feature type="region of interest" description="Disordered" evidence="1">
    <location>
        <begin position="92"/>
        <end position="113"/>
    </location>
</feature>
<dbReference type="EMBL" id="CP069045">
    <property type="protein sequence ID" value="QRD07710.1"/>
    <property type="molecule type" value="Genomic_DNA"/>
</dbReference>
<sequence>MRTKRGGQMEDTRKEPGPSLPADAFLHFLLWERQVALAAFTRTSSSKGTITTSLRRLASCTAKSLLSTPTRPIRQQAARRICPSPLALEPQRSNTLEKTLSHLTPPRAESRRHVTEINEPRSTYIKQDKRARTEYRAQTPGARRHQAPTY</sequence>
<keyword evidence="3" id="KW-1185">Reference proteome</keyword>
<evidence type="ECO:0000256" key="1">
    <source>
        <dbReference type="SAM" id="MobiDB-lite"/>
    </source>
</evidence>
<name>A0A7U2NRB7_PHANO</name>
<protein>
    <submittedName>
        <fullName evidence="2">Uncharacterized protein</fullName>
    </submittedName>
</protein>
<dbReference type="KEGG" id="pno:SNOG_16239"/>
<feature type="region of interest" description="Disordered" evidence="1">
    <location>
        <begin position="128"/>
        <end position="150"/>
    </location>
</feature>